<dbReference type="PROSITE" id="PS51257">
    <property type="entry name" value="PROKAR_LIPOPROTEIN"/>
    <property type="match status" value="1"/>
</dbReference>
<gene>
    <name evidence="1" type="ORF">FO442_02485</name>
</gene>
<dbReference type="EMBL" id="VLPL01000001">
    <property type="protein sequence ID" value="TSJ48017.1"/>
    <property type="molecule type" value="Genomic_DNA"/>
</dbReference>
<keyword evidence="2" id="KW-1185">Reference proteome</keyword>
<name>A0A556N760_9FLAO</name>
<protein>
    <recommendedName>
        <fullName evidence="3">Lipocalin-like domain-containing protein</fullName>
    </recommendedName>
</protein>
<organism evidence="1 2">
    <name type="scientific">Fluviicola chungangensis</name>
    <dbReference type="NCBI Taxonomy" id="2597671"/>
    <lineage>
        <taxon>Bacteria</taxon>
        <taxon>Pseudomonadati</taxon>
        <taxon>Bacteroidota</taxon>
        <taxon>Flavobacteriia</taxon>
        <taxon>Flavobacteriales</taxon>
        <taxon>Crocinitomicaceae</taxon>
        <taxon>Fluviicola</taxon>
    </lineage>
</organism>
<comment type="caution">
    <text evidence="1">The sequence shown here is derived from an EMBL/GenBank/DDBJ whole genome shotgun (WGS) entry which is preliminary data.</text>
</comment>
<dbReference type="OrthoDB" id="1467408at2"/>
<sequence>MKRIIILLLISTLFYACSDAAKIKRKLHFGGGKWEIIEYKRYFWSPVGVNSQNIFLCANCGTIEFKKDGSGALSISDPESSGSFQFTYTNSKDIVTLFIDGEGAVYDLTWNIKKTQMTLSQNIGHAGFVNVIVCKKK</sequence>
<dbReference type="RefSeq" id="WP_144331552.1">
    <property type="nucleotide sequence ID" value="NZ_VLPL01000001.1"/>
</dbReference>
<evidence type="ECO:0008006" key="3">
    <source>
        <dbReference type="Google" id="ProtNLM"/>
    </source>
</evidence>
<evidence type="ECO:0000313" key="2">
    <source>
        <dbReference type="Proteomes" id="UP000316008"/>
    </source>
</evidence>
<reference evidence="1 2" key="1">
    <citation type="submission" date="2019-07" db="EMBL/GenBank/DDBJ databases">
        <authorList>
            <person name="Huq M.A."/>
        </authorList>
    </citation>
    <scope>NUCLEOTIDE SEQUENCE [LARGE SCALE GENOMIC DNA]</scope>
    <source>
        <strain evidence="1 2">MAH-3</strain>
    </source>
</reference>
<evidence type="ECO:0000313" key="1">
    <source>
        <dbReference type="EMBL" id="TSJ48017.1"/>
    </source>
</evidence>
<proteinExistence type="predicted"/>
<accession>A0A556N760</accession>
<dbReference type="AlphaFoldDB" id="A0A556N760"/>
<dbReference type="Proteomes" id="UP000316008">
    <property type="component" value="Unassembled WGS sequence"/>
</dbReference>